<evidence type="ECO:0000256" key="2">
    <source>
        <dbReference type="SAM" id="Phobius"/>
    </source>
</evidence>
<feature type="transmembrane region" description="Helical" evidence="2">
    <location>
        <begin position="373"/>
        <end position="391"/>
    </location>
</feature>
<protein>
    <recommendedName>
        <fullName evidence="3">Protein kinase domain-containing protein</fullName>
    </recommendedName>
</protein>
<dbReference type="InterPro" id="IPR011009">
    <property type="entry name" value="Kinase-like_dom_sf"/>
</dbReference>
<dbReference type="PROSITE" id="PS50011">
    <property type="entry name" value="PROTEIN_KINASE_DOM"/>
    <property type="match status" value="1"/>
</dbReference>
<evidence type="ECO:0000259" key="3">
    <source>
        <dbReference type="PROSITE" id="PS50011"/>
    </source>
</evidence>
<dbReference type="RefSeq" id="WP_344592448.1">
    <property type="nucleotide sequence ID" value="NZ_BAAARW010000020.1"/>
</dbReference>
<keyword evidence="2" id="KW-0812">Transmembrane</keyword>
<dbReference type="Proteomes" id="UP001501231">
    <property type="component" value="Unassembled WGS sequence"/>
</dbReference>
<evidence type="ECO:0000313" key="4">
    <source>
        <dbReference type="EMBL" id="GAA2432445.1"/>
    </source>
</evidence>
<feature type="region of interest" description="Disordered" evidence="1">
    <location>
        <begin position="69"/>
        <end position="98"/>
    </location>
</feature>
<gene>
    <name evidence="4" type="ORF">GCM10010191_53090</name>
</gene>
<feature type="region of interest" description="Disordered" evidence="1">
    <location>
        <begin position="309"/>
        <end position="368"/>
    </location>
</feature>
<feature type="compositionally biased region" description="Low complexity" evidence="1">
    <location>
        <begin position="73"/>
        <end position="83"/>
    </location>
</feature>
<feature type="domain" description="Protein kinase" evidence="3">
    <location>
        <begin position="50"/>
        <end position="335"/>
    </location>
</feature>
<comment type="caution">
    <text evidence="4">The sequence shown here is derived from an EMBL/GenBank/DDBJ whole genome shotgun (WGS) entry which is preliminary data.</text>
</comment>
<proteinExistence type="predicted"/>
<sequence>MTEPSQPIPPDPVPPGQGAVRYYRAPLGDVFGAEVVELDAPADPAPPPLRASRVELVLEADGDVREARRLSCAASPGRRAGASGDDDRAPLAPAPANGTANGTAGTAFAMLDNEILAGVRLARLNANGPYPAEVTELIGYEADSASPVAFLEPPRGEPVGRHAGRMLLAQHKNFQTSLLKGVLQLTGAGIAHRRIGPDTVYWDGSTAQVTDFSQAALIGTARTVTGEPPWQAPEQRPGRVAGTVGDRDDLWAAGRLIFYVVTGRELRSAAQLEEHPELARRLAGVFARAERRPPVAEVLERFGGTAPIRLLGPDPEFEAGRKRFTDQRRSKHPGAVPPEPSEPEAEPEAKPPPPPSPEKEPAANGSRPGGAAVLLWLAAAALLLVTGYLAFGR</sequence>
<keyword evidence="2" id="KW-0472">Membrane</keyword>
<dbReference type="SUPFAM" id="SSF56112">
    <property type="entry name" value="Protein kinase-like (PK-like)"/>
    <property type="match status" value="1"/>
</dbReference>
<feature type="region of interest" description="Disordered" evidence="1">
    <location>
        <begin position="1"/>
        <end position="20"/>
    </location>
</feature>
<reference evidence="4 5" key="1">
    <citation type="journal article" date="2019" name="Int. J. Syst. Evol. Microbiol.">
        <title>The Global Catalogue of Microorganisms (GCM) 10K type strain sequencing project: providing services to taxonomists for standard genome sequencing and annotation.</title>
        <authorList>
            <consortium name="The Broad Institute Genomics Platform"/>
            <consortium name="The Broad Institute Genome Sequencing Center for Infectious Disease"/>
            <person name="Wu L."/>
            <person name="Ma J."/>
        </authorList>
    </citation>
    <scope>NUCLEOTIDE SEQUENCE [LARGE SCALE GENOMIC DNA]</scope>
    <source>
        <strain evidence="4 5">JCM 3325</strain>
    </source>
</reference>
<keyword evidence="5" id="KW-1185">Reference proteome</keyword>
<accession>A0ABN3JJQ4</accession>
<evidence type="ECO:0000256" key="1">
    <source>
        <dbReference type="SAM" id="MobiDB-lite"/>
    </source>
</evidence>
<evidence type="ECO:0000313" key="5">
    <source>
        <dbReference type="Proteomes" id="UP001501231"/>
    </source>
</evidence>
<dbReference type="EMBL" id="BAAARW010000020">
    <property type="protein sequence ID" value="GAA2432445.1"/>
    <property type="molecule type" value="Genomic_DNA"/>
</dbReference>
<feature type="compositionally biased region" description="Pro residues" evidence="1">
    <location>
        <begin position="1"/>
        <end position="15"/>
    </location>
</feature>
<dbReference type="InterPro" id="IPR000719">
    <property type="entry name" value="Prot_kinase_dom"/>
</dbReference>
<dbReference type="Gene3D" id="1.10.510.10">
    <property type="entry name" value="Transferase(Phosphotransferase) domain 1"/>
    <property type="match status" value="1"/>
</dbReference>
<feature type="compositionally biased region" description="Basic and acidic residues" evidence="1">
    <location>
        <begin position="318"/>
        <end position="328"/>
    </location>
</feature>
<organism evidence="4 5">
    <name type="scientific">Actinomadura vinacea</name>
    <dbReference type="NCBI Taxonomy" id="115336"/>
    <lineage>
        <taxon>Bacteria</taxon>
        <taxon>Bacillati</taxon>
        <taxon>Actinomycetota</taxon>
        <taxon>Actinomycetes</taxon>
        <taxon>Streptosporangiales</taxon>
        <taxon>Thermomonosporaceae</taxon>
        <taxon>Actinomadura</taxon>
    </lineage>
</organism>
<keyword evidence="2" id="KW-1133">Transmembrane helix</keyword>
<name>A0ABN3JJQ4_9ACTN</name>